<evidence type="ECO:0008006" key="3">
    <source>
        <dbReference type="Google" id="ProtNLM"/>
    </source>
</evidence>
<name>A0ABR7S1U8_AQUAC</name>
<evidence type="ECO:0000313" key="1">
    <source>
        <dbReference type="EMBL" id="MBC9250934.1"/>
    </source>
</evidence>
<gene>
    <name evidence="1" type="ORF">A9179_11655</name>
</gene>
<sequence>MSNANGLLHSLLFPRNKAQTVSISPKQLKGTTVYFLLRKERAIKPKQFTETLLKNVLPSWRRQEAFAQMNLALFHLATGGGSEVSPFVATRTYSALKLTSMIGGMPTPPKFTSNMTPRYDAFVEVKLDDTPTATQVEALHWAHETLKSLCEEVSTCECDRRYNVLGSPPAPSDSVYLTVMTRTPWNKTRAEAQRYWINEHAQLVSSNVKRTNMCGYQQVHTTLNPSSSFQNEFGGIATIEFSRLKDYLAQLARPASLHFNNTLVLDEMNLTIQSEVGVYRRTIIS</sequence>
<organism evidence="1 2">
    <name type="scientific">Aquipseudomonas alcaligenes</name>
    <name type="common">Pseudomonas alcaligenes</name>
    <dbReference type="NCBI Taxonomy" id="43263"/>
    <lineage>
        <taxon>Bacteria</taxon>
        <taxon>Pseudomonadati</taxon>
        <taxon>Pseudomonadota</taxon>
        <taxon>Gammaproteobacteria</taxon>
        <taxon>Pseudomonadales</taxon>
        <taxon>Pseudomonadaceae</taxon>
        <taxon>Aquipseudomonas</taxon>
    </lineage>
</organism>
<keyword evidence="2" id="KW-1185">Reference proteome</keyword>
<dbReference type="Gene3D" id="3.30.70.100">
    <property type="match status" value="1"/>
</dbReference>
<evidence type="ECO:0000313" key="2">
    <source>
        <dbReference type="Proteomes" id="UP000744555"/>
    </source>
</evidence>
<accession>A0ABR7S1U8</accession>
<reference evidence="1 2" key="1">
    <citation type="submission" date="2016-06" db="EMBL/GenBank/DDBJ databases">
        <authorList>
            <person name="Ramos C."/>
            <person name="Pintado A."/>
            <person name="Crespo-Gomez J.I."/>
        </authorList>
    </citation>
    <scope>NUCLEOTIDE SEQUENCE [LARGE SCALE GENOMIC DNA]</scope>
    <source>
        <strain evidence="1 2">AVO110</strain>
    </source>
</reference>
<proteinExistence type="predicted"/>
<protein>
    <recommendedName>
        <fullName evidence="3">EthD domain-containing protein</fullName>
    </recommendedName>
</protein>
<dbReference type="EMBL" id="LZEU01000001">
    <property type="protein sequence ID" value="MBC9250934.1"/>
    <property type="molecule type" value="Genomic_DNA"/>
</dbReference>
<dbReference type="RefSeq" id="WP_187806001.1">
    <property type="nucleotide sequence ID" value="NZ_LZEU01000001.1"/>
</dbReference>
<comment type="caution">
    <text evidence="1">The sequence shown here is derived from an EMBL/GenBank/DDBJ whole genome shotgun (WGS) entry which is preliminary data.</text>
</comment>
<dbReference type="Proteomes" id="UP000744555">
    <property type="component" value="Unassembled WGS sequence"/>
</dbReference>